<dbReference type="AlphaFoldDB" id="A0A7I8II47"/>
<dbReference type="InterPro" id="IPR045875">
    <property type="entry name" value="NTF2"/>
</dbReference>
<keyword evidence="2" id="KW-0653">Protein transport</keyword>
<name>A0A7I8II47_SPIIN</name>
<organism evidence="4">
    <name type="scientific">Spirodela intermedia</name>
    <name type="common">Intermediate duckweed</name>
    <dbReference type="NCBI Taxonomy" id="51605"/>
    <lineage>
        <taxon>Eukaryota</taxon>
        <taxon>Viridiplantae</taxon>
        <taxon>Streptophyta</taxon>
        <taxon>Embryophyta</taxon>
        <taxon>Tracheophyta</taxon>
        <taxon>Spermatophyta</taxon>
        <taxon>Magnoliopsida</taxon>
        <taxon>Liliopsida</taxon>
        <taxon>Araceae</taxon>
        <taxon>Lemnoideae</taxon>
        <taxon>Spirodela</taxon>
    </lineage>
</organism>
<keyword evidence="1 2" id="KW-0963">Cytoplasm</keyword>
<keyword evidence="2" id="KW-0539">Nucleus</keyword>
<sequence length="145" mass="15867">MDVAAAEEERRWEAVAMAFVEHYYHLLDTSRPSLAGLYDSTSLLSFEGQPEFGAEAIARRLAAAPPFDRYRHRVSTVDCQPSPPTGGILVFVSGSLELPGEEHPSASPIAINDGLSSLSLQMFQLVPTPQGGFVVQNDIFRLLYT</sequence>
<dbReference type="InterPro" id="IPR032710">
    <property type="entry name" value="NTF2-like_dom_sf"/>
</dbReference>
<feature type="domain" description="NTF2" evidence="3">
    <location>
        <begin position="15"/>
        <end position="142"/>
    </location>
</feature>
<dbReference type="Gene3D" id="3.10.450.50">
    <property type="match status" value="1"/>
</dbReference>
<gene>
    <name evidence="4" type="ORF">SI7747_02003092</name>
</gene>
<reference evidence="4 5" key="1">
    <citation type="submission" date="2019-12" db="EMBL/GenBank/DDBJ databases">
        <authorList>
            <person name="Scholz U."/>
            <person name="Mascher M."/>
            <person name="Fiebig A."/>
        </authorList>
    </citation>
    <scope>NUCLEOTIDE SEQUENCE</scope>
</reference>
<dbReference type="GO" id="GO:0006606">
    <property type="term" value="P:protein import into nucleus"/>
    <property type="evidence" value="ECO:0007669"/>
    <property type="project" value="UniProtKB-ARBA"/>
</dbReference>
<dbReference type="PROSITE" id="PS50177">
    <property type="entry name" value="NTF2_DOMAIN"/>
    <property type="match status" value="1"/>
</dbReference>
<dbReference type="Pfam" id="PF02136">
    <property type="entry name" value="NTF2"/>
    <property type="match status" value="1"/>
</dbReference>
<dbReference type="SUPFAM" id="SSF54427">
    <property type="entry name" value="NTF2-like"/>
    <property type="match status" value="1"/>
</dbReference>
<dbReference type="InterPro" id="IPR002075">
    <property type="entry name" value="NTF2_dom"/>
</dbReference>
<evidence type="ECO:0000256" key="2">
    <source>
        <dbReference type="RuleBase" id="RU369002"/>
    </source>
</evidence>
<evidence type="ECO:0000313" key="5">
    <source>
        <dbReference type="Proteomes" id="UP001189122"/>
    </source>
</evidence>
<keyword evidence="5" id="KW-1185">Reference proteome</keyword>
<comment type="subcellular location">
    <subcellularLocation>
        <location evidence="2">Cytoplasm</location>
    </subcellularLocation>
    <subcellularLocation>
        <location evidence="2">Nucleus</location>
    </subcellularLocation>
</comment>
<accession>A0A7I8II47</accession>
<dbReference type="Proteomes" id="UP001189122">
    <property type="component" value="Unassembled WGS sequence"/>
</dbReference>
<comment type="function">
    <text evidence="2">Has a role in nuclear-cytoplasmic transport of proteins and mRNAs.</text>
</comment>
<keyword evidence="2" id="KW-0813">Transport</keyword>
<evidence type="ECO:0000313" key="4">
    <source>
        <dbReference type="EMBL" id="CAA2616879.1"/>
    </source>
</evidence>
<dbReference type="PANTHER" id="PTHR12612">
    <property type="entry name" value="NUCLEAR TRANSPORT FACTOR 2"/>
    <property type="match status" value="1"/>
</dbReference>
<dbReference type="GO" id="GO:0005635">
    <property type="term" value="C:nuclear envelope"/>
    <property type="evidence" value="ECO:0007669"/>
    <property type="project" value="UniProtKB-ARBA"/>
</dbReference>
<dbReference type="GO" id="GO:0005737">
    <property type="term" value="C:cytoplasm"/>
    <property type="evidence" value="ECO:0007669"/>
    <property type="project" value="UniProtKB-SubCell"/>
</dbReference>
<dbReference type="CDD" id="cd00780">
    <property type="entry name" value="NTF2"/>
    <property type="match status" value="1"/>
</dbReference>
<dbReference type="FunFam" id="3.10.450.50:FF:000005">
    <property type="entry name" value="Nuclear transport factor 2"/>
    <property type="match status" value="1"/>
</dbReference>
<proteinExistence type="predicted"/>
<dbReference type="EMBL" id="CACRZD030000002">
    <property type="protein sequence ID" value="CAA6656552.1"/>
    <property type="molecule type" value="Genomic_DNA"/>
</dbReference>
<protein>
    <recommendedName>
        <fullName evidence="2">NTF2-related export protein</fullName>
    </recommendedName>
</protein>
<evidence type="ECO:0000259" key="3">
    <source>
        <dbReference type="PROSITE" id="PS50177"/>
    </source>
</evidence>
<dbReference type="InterPro" id="IPR018222">
    <property type="entry name" value="Nuclear_transport_factor_2_euk"/>
</dbReference>
<evidence type="ECO:0000256" key="1">
    <source>
        <dbReference type="ARBA" id="ARBA00022490"/>
    </source>
</evidence>
<dbReference type="EMBL" id="LR743589">
    <property type="protein sequence ID" value="CAA2616879.1"/>
    <property type="molecule type" value="Genomic_DNA"/>
</dbReference>
<dbReference type="GO" id="GO:0051028">
    <property type="term" value="P:mRNA transport"/>
    <property type="evidence" value="ECO:0007669"/>
    <property type="project" value="UniProtKB-UniRule"/>
</dbReference>